<evidence type="ECO:0000313" key="2">
    <source>
        <dbReference type="EMBL" id="KAG2431340.1"/>
    </source>
</evidence>
<dbReference type="EMBL" id="JAEHOD010000073">
    <property type="protein sequence ID" value="KAG2431340.1"/>
    <property type="molecule type" value="Genomic_DNA"/>
</dbReference>
<protein>
    <recommendedName>
        <fullName evidence="4">Secreted protein</fullName>
    </recommendedName>
</protein>
<dbReference type="Proteomes" id="UP000613740">
    <property type="component" value="Unassembled WGS sequence"/>
</dbReference>
<dbReference type="AlphaFoldDB" id="A0A835T2M2"/>
<reference evidence="2" key="1">
    <citation type="journal article" date="2020" name="bioRxiv">
        <title>Comparative genomics of Chlamydomonas.</title>
        <authorList>
            <person name="Craig R.J."/>
            <person name="Hasan A.R."/>
            <person name="Ness R.W."/>
            <person name="Keightley P.D."/>
        </authorList>
    </citation>
    <scope>NUCLEOTIDE SEQUENCE</scope>
    <source>
        <strain evidence="2">CCAP 11/173</strain>
    </source>
</reference>
<evidence type="ECO:0008006" key="4">
    <source>
        <dbReference type="Google" id="ProtNLM"/>
    </source>
</evidence>
<dbReference type="OrthoDB" id="528403at2759"/>
<proteinExistence type="predicted"/>
<organism evidence="2 3">
    <name type="scientific">Chlamydomonas schloesseri</name>
    <dbReference type="NCBI Taxonomy" id="2026947"/>
    <lineage>
        <taxon>Eukaryota</taxon>
        <taxon>Viridiplantae</taxon>
        <taxon>Chlorophyta</taxon>
        <taxon>core chlorophytes</taxon>
        <taxon>Chlorophyceae</taxon>
        <taxon>CS clade</taxon>
        <taxon>Chlamydomonadales</taxon>
        <taxon>Chlamydomonadaceae</taxon>
        <taxon>Chlamydomonas</taxon>
    </lineage>
</organism>
<keyword evidence="3" id="KW-1185">Reference proteome</keyword>
<evidence type="ECO:0000256" key="1">
    <source>
        <dbReference type="SAM" id="SignalP"/>
    </source>
</evidence>
<name>A0A835T2M2_9CHLO</name>
<evidence type="ECO:0000313" key="3">
    <source>
        <dbReference type="Proteomes" id="UP000613740"/>
    </source>
</evidence>
<feature type="signal peptide" evidence="1">
    <location>
        <begin position="1"/>
        <end position="25"/>
    </location>
</feature>
<sequence>MASPLRPITALLLPLLATLAMTTSAARPAPPAAAPEVLGPESNAQYYINFGKCYKQNAEYGTWTLYYNLTENRASPGKLVFWLETFNRSPVNTTTFGTVEPADFPIRQVNFAYFNATLGVQRWSPELDRTPYRETSTWFWIQVDGQRISTCKDLKDSGRANSAKYSLKGTLNGLVKPAKQRYRIEIVKSCTPTSNAPGACSAIPDPVNVFVRAAGNVVAYSFWNVGQSLLVNGTLVKDHSWCPTQTAVVVW</sequence>
<gene>
    <name evidence="2" type="ORF">HYH02_013330</name>
</gene>
<keyword evidence="1" id="KW-0732">Signal</keyword>
<comment type="caution">
    <text evidence="2">The sequence shown here is derived from an EMBL/GenBank/DDBJ whole genome shotgun (WGS) entry which is preliminary data.</text>
</comment>
<accession>A0A835T2M2</accession>
<feature type="chain" id="PRO_5032532230" description="Secreted protein" evidence="1">
    <location>
        <begin position="26"/>
        <end position="251"/>
    </location>
</feature>